<keyword evidence="5" id="KW-0206">Cytoskeleton</keyword>
<feature type="compositionally biased region" description="Basic and acidic residues" evidence="6">
    <location>
        <begin position="428"/>
        <end position="570"/>
    </location>
</feature>
<evidence type="ECO:0000256" key="6">
    <source>
        <dbReference type="SAM" id="MobiDB-lite"/>
    </source>
</evidence>
<comment type="caution">
    <text evidence="7">The sequence shown here is derived from an EMBL/GenBank/DDBJ whole genome shotgun (WGS) entry which is preliminary data.</text>
</comment>
<dbReference type="AlphaFoldDB" id="A0A8T2LAZ6"/>
<evidence type="ECO:0000256" key="1">
    <source>
        <dbReference type="ARBA" id="ARBA00004245"/>
    </source>
</evidence>
<protein>
    <submittedName>
        <fullName evidence="7">Ensconsin-like isoform X1</fullName>
    </submittedName>
</protein>
<dbReference type="EMBL" id="JAICCE010000014">
    <property type="protein sequence ID" value="KAG9268883.1"/>
    <property type="molecule type" value="Genomic_DNA"/>
</dbReference>
<comment type="subcellular location">
    <subcellularLocation>
        <location evidence="1">Cytoplasm</location>
        <location evidence="1">Cytoskeleton</location>
    </subcellularLocation>
</comment>
<feature type="compositionally biased region" description="Basic and acidic residues" evidence="6">
    <location>
        <begin position="32"/>
        <end position="59"/>
    </location>
</feature>
<dbReference type="PANTHER" id="PTHR15073">
    <property type="entry name" value="MICROTUBULE-ASSOCIATED PROTEIN"/>
    <property type="match status" value="1"/>
</dbReference>
<evidence type="ECO:0000256" key="3">
    <source>
        <dbReference type="ARBA" id="ARBA00022490"/>
    </source>
</evidence>
<dbReference type="GO" id="GO:0015630">
    <property type="term" value="C:microtubule cytoskeleton"/>
    <property type="evidence" value="ECO:0007669"/>
    <property type="project" value="InterPro"/>
</dbReference>
<dbReference type="InterPro" id="IPR051483">
    <property type="entry name" value="MAP7_domain-containing"/>
</dbReference>
<accession>A0A8T2LAZ6</accession>
<feature type="compositionally biased region" description="Polar residues" evidence="6">
    <location>
        <begin position="403"/>
        <end position="423"/>
    </location>
</feature>
<evidence type="ECO:0000313" key="7">
    <source>
        <dbReference type="EMBL" id="KAG9268883.1"/>
    </source>
</evidence>
<feature type="region of interest" description="Disordered" evidence="6">
    <location>
        <begin position="134"/>
        <end position="202"/>
    </location>
</feature>
<reference evidence="7 8" key="1">
    <citation type="submission" date="2021-07" db="EMBL/GenBank/DDBJ databases">
        <authorList>
            <person name="Imarazene B."/>
            <person name="Zahm M."/>
            <person name="Klopp C."/>
            <person name="Cabau C."/>
            <person name="Beille S."/>
            <person name="Jouanno E."/>
            <person name="Castinel A."/>
            <person name="Lluch J."/>
            <person name="Gil L."/>
            <person name="Kuchtly C."/>
            <person name="Lopez Roques C."/>
            <person name="Donnadieu C."/>
            <person name="Parrinello H."/>
            <person name="Journot L."/>
            <person name="Du K."/>
            <person name="Schartl M."/>
            <person name="Retaux S."/>
            <person name="Guiguen Y."/>
        </authorList>
    </citation>
    <scope>NUCLEOTIDE SEQUENCE [LARGE SCALE GENOMIC DNA]</scope>
    <source>
        <strain evidence="7">Pach_M1</strain>
        <tissue evidence="7">Testis</tissue>
    </source>
</reference>
<keyword evidence="3" id="KW-0963">Cytoplasm</keyword>
<feature type="compositionally biased region" description="Polar residues" evidence="6">
    <location>
        <begin position="276"/>
        <end position="292"/>
    </location>
</feature>
<feature type="compositionally biased region" description="Pro residues" evidence="6">
    <location>
        <begin position="328"/>
        <end position="339"/>
    </location>
</feature>
<organism evidence="7 8">
    <name type="scientific">Astyanax mexicanus</name>
    <name type="common">Blind cave fish</name>
    <name type="synonym">Astyanax fasciatus mexicanus</name>
    <dbReference type="NCBI Taxonomy" id="7994"/>
    <lineage>
        <taxon>Eukaryota</taxon>
        <taxon>Metazoa</taxon>
        <taxon>Chordata</taxon>
        <taxon>Craniata</taxon>
        <taxon>Vertebrata</taxon>
        <taxon>Euteleostomi</taxon>
        <taxon>Actinopterygii</taxon>
        <taxon>Neopterygii</taxon>
        <taxon>Teleostei</taxon>
        <taxon>Ostariophysi</taxon>
        <taxon>Characiformes</taxon>
        <taxon>Characoidei</taxon>
        <taxon>Acestrorhamphidae</taxon>
        <taxon>Acestrorhamphinae</taxon>
        <taxon>Astyanax</taxon>
    </lineage>
</organism>
<evidence type="ECO:0000256" key="2">
    <source>
        <dbReference type="ARBA" id="ARBA00007525"/>
    </source>
</evidence>
<feature type="region of interest" description="Disordered" evidence="6">
    <location>
        <begin position="246"/>
        <end position="579"/>
    </location>
</feature>
<sequence length="654" mass="75022">MPAPCISLAGQQREWRQAGRAAALGLSILPGEGKKKMDGTARNRRETGPDMTPKPEHKQTGCVPSVPTSAQLTNHRRNGSAAESQALKVDERLRLARERREEHLKQLASRERGWLDREERARRFYKKHLEERRKKLEEQRQREERRRMAVEEKRKQRLKEERERYESVVQKTMERSQKAKQRAGTGQRGGGTARSSTNAKRRSLSQWEIDLVNRLQTPTISYLARSRSAVCLSRGEAVHVCRRSASCHSMSSSAPQRTRQGGGALPHRAVSRPGVKNSSHRSSSKEQGSNGNLEKRQWKTPQSHRAAAKANSRLDTALQDKSLLSSSPPGPSVRPPPRQASPRQECLPPLAEEDTESEPVSDSTQFQCNKPAPPFLREDAGQNGPVLPNTAPLGPPAPAACTQPPNVQSSITAGGQSRPSAGTTDPEEASRLLAEKRRQARLQREREEEERRRREEIERRGREELARRRAEERERQEAEAQRLEEERKRREEEEQRKAEEEKVQRHREEEQRLQQQREEEEARQRLIEEQQRLEREQRFQREESERLERKKRLDEIMKRTRKTDATEKKPASSSIIMKDSLPNENIKPIHSLPLEDVIKLPSPSKASKIALENEEDILPAVAFKERRSLRTLTGLDEIQAHQRAGQRSFPTDRI</sequence>
<proteinExistence type="inferred from homology"/>
<dbReference type="GO" id="GO:0000226">
    <property type="term" value="P:microtubule cytoskeleton organization"/>
    <property type="evidence" value="ECO:0007669"/>
    <property type="project" value="InterPro"/>
</dbReference>
<dbReference type="Pfam" id="PF05672">
    <property type="entry name" value="MAP7"/>
    <property type="match status" value="2"/>
</dbReference>
<gene>
    <name evidence="7" type="primary">MAP7</name>
    <name evidence="7" type="ORF">AMEX_G17909</name>
</gene>
<comment type="similarity">
    <text evidence="2">Belongs to the MAP7 family.</text>
</comment>
<dbReference type="InterPro" id="IPR008604">
    <property type="entry name" value="MAP7_fam"/>
</dbReference>
<dbReference type="Proteomes" id="UP000752171">
    <property type="component" value="Unassembled WGS sequence"/>
</dbReference>
<evidence type="ECO:0000256" key="5">
    <source>
        <dbReference type="ARBA" id="ARBA00023212"/>
    </source>
</evidence>
<feature type="region of interest" description="Disordered" evidence="6">
    <location>
        <begin position="26"/>
        <end position="85"/>
    </location>
</feature>
<evidence type="ECO:0000313" key="8">
    <source>
        <dbReference type="Proteomes" id="UP000752171"/>
    </source>
</evidence>
<evidence type="ECO:0000256" key="4">
    <source>
        <dbReference type="ARBA" id="ARBA00023054"/>
    </source>
</evidence>
<feature type="compositionally biased region" description="Basic and acidic residues" evidence="6">
    <location>
        <begin position="134"/>
        <end position="177"/>
    </location>
</feature>
<name>A0A8T2LAZ6_ASTMX</name>
<keyword evidence="4" id="KW-0175">Coiled coil</keyword>
<dbReference type="PANTHER" id="PTHR15073:SF4">
    <property type="entry name" value="ENSCONSIN"/>
    <property type="match status" value="1"/>
</dbReference>